<evidence type="ECO:0000313" key="1">
    <source>
        <dbReference type="EMBL" id="QUC65811.1"/>
    </source>
</evidence>
<gene>
    <name evidence="1" type="ORF">JYE49_07900</name>
</gene>
<name>A0AC61MUN6_9FIRM</name>
<sequence>MYIREKALALLETGETVSGEQLAKELGVSRNAVWKVMKRLREDGYEIEAVTNRGYRLVSAPDVLSEAGIRKWLKTRELGRELEIHDRLDSTNNRAKMLAAAGAKHGTVIIADSQSGGRGRQGRSFFSPDHSGVYMTMILRPDCAPDQAGLLTSLAAVATARAVEKTADVKADIKWVNDLYISGRKICGILCEAGLGMEAGKLEYAVAGIGVNTARMQFPPELQEIATSIGNECGEAPERNRLIAEILNETEALLGDLKTGHFLEESRKRSNVIGRTVTVIEGDKRYPAKAVDIDDQGRLVIETEDGRTCLNYGEVSLKLTDNGAEGK</sequence>
<keyword evidence="2" id="KW-1185">Reference proteome</keyword>
<proteinExistence type="predicted"/>
<keyword evidence="1" id="KW-0436">Ligase</keyword>
<protein>
    <submittedName>
        <fullName evidence="1">Biotin--[acetyl-CoA-carboxylase] ligase</fullName>
        <ecNumber evidence="1">6.3.4.15</ecNumber>
    </submittedName>
</protein>
<accession>A0AC61MUN6</accession>
<dbReference type="EC" id="6.3.4.15" evidence="1"/>
<evidence type="ECO:0000313" key="2">
    <source>
        <dbReference type="Proteomes" id="UP000682782"/>
    </source>
</evidence>
<dbReference type="Proteomes" id="UP000682782">
    <property type="component" value="Chromosome"/>
</dbReference>
<dbReference type="EMBL" id="CP068393">
    <property type="protein sequence ID" value="QUC65811.1"/>
    <property type="molecule type" value="Genomic_DNA"/>
</dbReference>
<reference evidence="1" key="1">
    <citation type="submission" date="2021-01" db="EMBL/GenBank/DDBJ databases">
        <title>Complete genome sequence of Clostridiales bacterium R-7.</title>
        <authorList>
            <person name="Mahoney-Kurpe S.C."/>
            <person name="Palevich N."/>
            <person name="Koike S."/>
            <person name="Moon C.D."/>
            <person name="Attwood G.T."/>
        </authorList>
    </citation>
    <scope>NUCLEOTIDE SEQUENCE</scope>
    <source>
        <strain evidence="1">R-7</strain>
    </source>
</reference>
<organism evidence="1 2">
    <name type="scientific">Aristaeella hokkaidonensis</name>
    <dbReference type="NCBI Taxonomy" id="3046382"/>
    <lineage>
        <taxon>Bacteria</taxon>
        <taxon>Bacillati</taxon>
        <taxon>Bacillota</taxon>
        <taxon>Clostridia</taxon>
        <taxon>Eubacteriales</taxon>
        <taxon>Aristaeellaceae</taxon>
        <taxon>Aristaeella</taxon>
    </lineage>
</organism>